<dbReference type="Proteomes" id="UP000031668">
    <property type="component" value="Unassembled WGS sequence"/>
</dbReference>
<dbReference type="EMBL" id="JWZT01004237">
    <property type="protein sequence ID" value="KII64529.1"/>
    <property type="molecule type" value="Genomic_DNA"/>
</dbReference>
<proteinExistence type="predicted"/>
<protein>
    <submittedName>
        <fullName evidence="1">Uncharacterized protein</fullName>
    </submittedName>
</protein>
<evidence type="ECO:0000313" key="2">
    <source>
        <dbReference type="Proteomes" id="UP000031668"/>
    </source>
</evidence>
<evidence type="ECO:0000313" key="1">
    <source>
        <dbReference type="EMBL" id="KII64529.1"/>
    </source>
</evidence>
<keyword evidence="2" id="KW-1185">Reference proteome</keyword>
<sequence>MQKILFNSTVAPFHARSARTNHEPTVAEERPDPNNVWLKPLSEIVDLLEISRVDNFTFPLRKPNTTFPDELILAINELISKLDTNYSYPYFIFAANKIFLGSMIWLKHGIDKPISRKFVIDHGKSPADPEPESTTAVEIEIRDTRRVISAVDS</sequence>
<dbReference type="AlphaFoldDB" id="A0A0C2IGT5"/>
<gene>
    <name evidence="1" type="ORF">RF11_10898</name>
</gene>
<reference evidence="1 2" key="1">
    <citation type="journal article" date="2014" name="Genome Biol. Evol.">
        <title>The genome of the myxosporean Thelohanellus kitauei shows adaptations to nutrient acquisition within its fish host.</title>
        <authorList>
            <person name="Yang Y."/>
            <person name="Xiong J."/>
            <person name="Zhou Z."/>
            <person name="Huo F."/>
            <person name="Miao W."/>
            <person name="Ran C."/>
            <person name="Liu Y."/>
            <person name="Zhang J."/>
            <person name="Feng J."/>
            <person name="Wang M."/>
            <person name="Wang M."/>
            <person name="Wang L."/>
            <person name="Yao B."/>
        </authorList>
    </citation>
    <scope>NUCLEOTIDE SEQUENCE [LARGE SCALE GENOMIC DNA]</scope>
    <source>
        <strain evidence="1">Wuqing</strain>
    </source>
</reference>
<name>A0A0C2IGT5_THEKT</name>
<comment type="caution">
    <text evidence="1">The sequence shown here is derived from an EMBL/GenBank/DDBJ whole genome shotgun (WGS) entry which is preliminary data.</text>
</comment>
<accession>A0A0C2IGT5</accession>
<organism evidence="1 2">
    <name type="scientific">Thelohanellus kitauei</name>
    <name type="common">Myxosporean</name>
    <dbReference type="NCBI Taxonomy" id="669202"/>
    <lineage>
        <taxon>Eukaryota</taxon>
        <taxon>Metazoa</taxon>
        <taxon>Cnidaria</taxon>
        <taxon>Myxozoa</taxon>
        <taxon>Myxosporea</taxon>
        <taxon>Bivalvulida</taxon>
        <taxon>Platysporina</taxon>
        <taxon>Myxobolidae</taxon>
        <taxon>Thelohanellus</taxon>
    </lineage>
</organism>